<dbReference type="InterPro" id="IPR050930">
    <property type="entry name" value="MFS_Vesicular_Transporter"/>
</dbReference>
<evidence type="ECO:0000313" key="10">
    <source>
        <dbReference type="Proteomes" id="UP000039865"/>
    </source>
</evidence>
<evidence type="ECO:0000256" key="3">
    <source>
        <dbReference type="ARBA" id="ARBA00022692"/>
    </source>
</evidence>
<feature type="transmembrane region" description="Helical" evidence="7">
    <location>
        <begin position="530"/>
        <end position="548"/>
    </location>
</feature>
<keyword evidence="5 7" id="KW-0472">Membrane</keyword>
<dbReference type="GO" id="GO:0022857">
    <property type="term" value="F:transmembrane transporter activity"/>
    <property type="evidence" value="ECO:0007669"/>
    <property type="project" value="InterPro"/>
</dbReference>
<feature type="domain" description="Major facilitator superfamily (MFS) profile" evidence="8">
    <location>
        <begin position="120"/>
        <end position="553"/>
    </location>
</feature>
<keyword evidence="10" id="KW-1185">Reference proteome</keyword>
<dbReference type="Proteomes" id="UP000039865">
    <property type="component" value="Unassembled WGS sequence"/>
</dbReference>
<accession>A0A078ACY0</accession>
<dbReference type="SUPFAM" id="SSF103473">
    <property type="entry name" value="MFS general substrate transporter"/>
    <property type="match status" value="2"/>
</dbReference>
<dbReference type="OrthoDB" id="298065at2759"/>
<sequence length="632" mass="71012">MKANFRISQRHNLSSRLARVSVASSIEPMSRCQSAWRQSEFQKHSLHKIARPNPHKSEHLIRISINGGDNSDFQPNYGNPLLVRSPQAFSPKQQDAESDEQQVEKLPEVPPDLLKERKNILIAVLASLFTIQLFFLNIESILPTYIDDNHKGLTETHTSVIMITMELACFILAPLVGVQLERIGKKNSIIIGFVIMVTEIIKFINTCQVLSTIGLALTAFIEDDWWYFGICNVVRLLQGLGDIGVQTSCYSILTSIFPENREKYLGYGEASAGVGLMVGPVIGGLLYSYLGYFWCFIIFSLIILITTVLCFFVLPASLNRVEENLDENGEQVQSNGREVTYWMFLSNRRALFAFTGCGIICILTSYSSGYLTVVLSDQMNVSSEYIGLILALPAAAYIISSIAVNYFVEYIPRRIFIFATFLVYTFAILLMGPSQLLDFPKDLYIFLIGYFVSGIAQGFLFIPILPEVIDSIYIKTGYTEGEDLVFDGLVSDKAAALYGSFYSLGLIVAPLLGSWVYQLVDSDWPLTCDYFAIFAASFSLIFFLGNVLPDILNDKKEKEELEGKRSEARRQTDRSMFLKGRNFSKFSRNDSINDVLGTEKSDKEEDSTGQNLKSTIAETANFKDSKLQKFLY</sequence>
<keyword evidence="2" id="KW-0813">Transport</keyword>
<feature type="region of interest" description="Disordered" evidence="6">
    <location>
        <begin position="587"/>
        <end position="612"/>
    </location>
</feature>
<dbReference type="OMA" id="YGFPICS"/>
<dbReference type="EMBL" id="CCKQ01007952">
    <property type="protein sequence ID" value="CDW79392.1"/>
    <property type="molecule type" value="Genomic_DNA"/>
</dbReference>
<feature type="transmembrane region" description="Helical" evidence="7">
    <location>
        <begin position="120"/>
        <end position="138"/>
    </location>
</feature>
<dbReference type="InterPro" id="IPR011701">
    <property type="entry name" value="MFS"/>
</dbReference>
<evidence type="ECO:0000256" key="2">
    <source>
        <dbReference type="ARBA" id="ARBA00022448"/>
    </source>
</evidence>
<feature type="transmembrane region" description="Helical" evidence="7">
    <location>
        <begin position="385"/>
        <end position="408"/>
    </location>
</feature>
<feature type="transmembrane region" description="Helical" evidence="7">
    <location>
        <begin position="495"/>
        <end position="518"/>
    </location>
</feature>
<evidence type="ECO:0000259" key="8">
    <source>
        <dbReference type="PROSITE" id="PS50850"/>
    </source>
</evidence>
<feature type="transmembrane region" description="Helical" evidence="7">
    <location>
        <begin position="291"/>
        <end position="314"/>
    </location>
</feature>
<evidence type="ECO:0000256" key="5">
    <source>
        <dbReference type="ARBA" id="ARBA00023136"/>
    </source>
</evidence>
<dbReference type="PROSITE" id="PS50850">
    <property type="entry name" value="MFS"/>
    <property type="match status" value="1"/>
</dbReference>
<dbReference type="PANTHER" id="PTHR23506">
    <property type="entry name" value="GH10249P"/>
    <property type="match status" value="1"/>
</dbReference>
<evidence type="ECO:0000256" key="6">
    <source>
        <dbReference type="SAM" id="MobiDB-lite"/>
    </source>
</evidence>
<name>A0A078ACY0_STYLE</name>
<evidence type="ECO:0000256" key="7">
    <source>
        <dbReference type="SAM" id="Phobius"/>
    </source>
</evidence>
<dbReference type="AlphaFoldDB" id="A0A078ACY0"/>
<dbReference type="CDD" id="cd17325">
    <property type="entry name" value="MFS_MdtG_SLC18_like"/>
    <property type="match status" value="1"/>
</dbReference>
<keyword evidence="4 7" id="KW-1133">Transmembrane helix</keyword>
<dbReference type="Pfam" id="PF07690">
    <property type="entry name" value="MFS_1"/>
    <property type="match status" value="1"/>
</dbReference>
<reference evidence="9 10" key="1">
    <citation type="submission" date="2014-06" db="EMBL/GenBank/DDBJ databases">
        <authorList>
            <person name="Swart Estienne"/>
        </authorList>
    </citation>
    <scope>NUCLEOTIDE SEQUENCE [LARGE SCALE GENOMIC DNA]</scope>
    <source>
        <strain evidence="9 10">130c</strain>
    </source>
</reference>
<feature type="transmembrane region" description="Helical" evidence="7">
    <location>
        <begin position="190"/>
        <end position="219"/>
    </location>
</feature>
<dbReference type="InParanoid" id="A0A078ACY0"/>
<feature type="transmembrane region" description="Helical" evidence="7">
    <location>
        <begin position="415"/>
        <end position="437"/>
    </location>
</feature>
<evidence type="ECO:0000256" key="1">
    <source>
        <dbReference type="ARBA" id="ARBA00004141"/>
    </source>
</evidence>
<evidence type="ECO:0000256" key="4">
    <source>
        <dbReference type="ARBA" id="ARBA00022989"/>
    </source>
</evidence>
<dbReference type="InterPro" id="IPR020846">
    <property type="entry name" value="MFS_dom"/>
</dbReference>
<feature type="transmembrane region" description="Helical" evidence="7">
    <location>
        <begin position="264"/>
        <end position="285"/>
    </location>
</feature>
<organism evidence="9 10">
    <name type="scientific">Stylonychia lemnae</name>
    <name type="common">Ciliate</name>
    <dbReference type="NCBI Taxonomy" id="5949"/>
    <lineage>
        <taxon>Eukaryota</taxon>
        <taxon>Sar</taxon>
        <taxon>Alveolata</taxon>
        <taxon>Ciliophora</taxon>
        <taxon>Intramacronucleata</taxon>
        <taxon>Spirotrichea</taxon>
        <taxon>Stichotrichia</taxon>
        <taxon>Sporadotrichida</taxon>
        <taxon>Oxytrichidae</taxon>
        <taxon>Stylonychinae</taxon>
        <taxon>Stylonychia</taxon>
    </lineage>
</organism>
<keyword evidence="3 7" id="KW-0812">Transmembrane</keyword>
<proteinExistence type="predicted"/>
<dbReference type="GO" id="GO:0016020">
    <property type="term" value="C:membrane"/>
    <property type="evidence" value="ECO:0007669"/>
    <property type="project" value="UniProtKB-SubCell"/>
</dbReference>
<feature type="transmembrane region" description="Helical" evidence="7">
    <location>
        <begin position="351"/>
        <end position="373"/>
    </location>
</feature>
<comment type="subcellular location">
    <subcellularLocation>
        <location evidence="1">Membrane</location>
        <topology evidence="1">Multi-pass membrane protein</topology>
    </subcellularLocation>
</comment>
<dbReference type="PANTHER" id="PTHR23506:SF23">
    <property type="entry name" value="GH10249P"/>
    <property type="match status" value="1"/>
</dbReference>
<gene>
    <name evidence="9" type="primary">Contig15498.g16510</name>
    <name evidence="9" type="ORF">STYLEM_8380</name>
</gene>
<evidence type="ECO:0000313" key="9">
    <source>
        <dbReference type="EMBL" id="CDW79392.1"/>
    </source>
</evidence>
<dbReference type="Gene3D" id="1.20.1250.20">
    <property type="entry name" value="MFS general substrate transporter like domains"/>
    <property type="match status" value="2"/>
</dbReference>
<dbReference type="InterPro" id="IPR036259">
    <property type="entry name" value="MFS_trans_sf"/>
</dbReference>
<protein>
    <submittedName>
        <fullName evidence="9">Permeases of the major facilitator superfamily</fullName>
    </submittedName>
</protein>
<feature type="transmembrane region" description="Helical" evidence="7">
    <location>
        <begin position="443"/>
        <end position="465"/>
    </location>
</feature>
<feature type="transmembrane region" description="Helical" evidence="7">
    <location>
        <begin position="158"/>
        <end position="178"/>
    </location>
</feature>